<feature type="region of interest" description="Disordered" evidence="1">
    <location>
        <begin position="56"/>
        <end position="98"/>
    </location>
</feature>
<accession>A0A9D4SZL0</accession>
<protein>
    <submittedName>
        <fullName evidence="2">Uncharacterized protein</fullName>
    </submittedName>
</protein>
<reference evidence="2" key="2">
    <citation type="submission" date="2021-09" db="EMBL/GenBank/DDBJ databases">
        <authorList>
            <person name="Jia N."/>
            <person name="Wang J."/>
            <person name="Shi W."/>
            <person name="Du L."/>
            <person name="Sun Y."/>
            <person name="Zhan W."/>
            <person name="Jiang J."/>
            <person name="Wang Q."/>
            <person name="Zhang B."/>
            <person name="Ji P."/>
            <person name="Sakyi L.B."/>
            <person name="Cui X."/>
            <person name="Yuan T."/>
            <person name="Jiang B."/>
            <person name="Yang W."/>
            <person name="Lam T.T.-Y."/>
            <person name="Chang Q."/>
            <person name="Ding S."/>
            <person name="Wang X."/>
            <person name="Zhu J."/>
            <person name="Ruan X."/>
            <person name="Zhao L."/>
            <person name="Wei J."/>
            <person name="Que T."/>
            <person name="Du C."/>
            <person name="Cheng J."/>
            <person name="Dai P."/>
            <person name="Han X."/>
            <person name="Huang E."/>
            <person name="Gao Y."/>
            <person name="Liu J."/>
            <person name="Shao H."/>
            <person name="Ye R."/>
            <person name="Li L."/>
            <person name="Wei W."/>
            <person name="Wang X."/>
            <person name="Wang C."/>
            <person name="Huo Q."/>
            <person name="Li W."/>
            <person name="Guo W."/>
            <person name="Chen H."/>
            <person name="Chen S."/>
            <person name="Zhou L."/>
            <person name="Zhou L."/>
            <person name="Ni X."/>
            <person name="Tian J."/>
            <person name="Zhou Y."/>
            <person name="Sheng Y."/>
            <person name="Liu T."/>
            <person name="Pan Y."/>
            <person name="Xia L."/>
            <person name="Li J."/>
            <person name="Zhao F."/>
            <person name="Cao W."/>
        </authorList>
    </citation>
    <scope>NUCLEOTIDE SEQUENCE</scope>
    <source>
        <strain evidence="2">Rsan-2018</strain>
        <tissue evidence="2">Larvae</tissue>
    </source>
</reference>
<dbReference type="VEuPathDB" id="VectorBase:RSAN_042161"/>
<sequence>MQAFDDYSFRKYHMEDLRGPDGAILEEIGLRFLCVGRETNVCLLGQLDVRRPDDVEKAVPVGKAGDKAAANDDSSSEDEPERKRLREEQYGLDAVIAE</sequence>
<dbReference type="EMBL" id="JABSTV010001250">
    <property type="protein sequence ID" value="KAH7957589.1"/>
    <property type="molecule type" value="Genomic_DNA"/>
</dbReference>
<proteinExistence type="predicted"/>
<gene>
    <name evidence="2" type="ORF">HPB52_020703</name>
</gene>
<dbReference type="Proteomes" id="UP000821837">
    <property type="component" value="Unassembled WGS sequence"/>
</dbReference>
<evidence type="ECO:0000313" key="3">
    <source>
        <dbReference type="Proteomes" id="UP000821837"/>
    </source>
</evidence>
<reference evidence="2" key="1">
    <citation type="journal article" date="2020" name="Cell">
        <title>Large-Scale Comparative Analyses of Tick Genomes Elucidate Their Genetic Diversity and Vector Capacities.</title>
        <authorList>
            <consortium name="Tick Genome and Microbiome Consortium (TIGMIC)"/>
            <person name="Jia N."/>
            <person name="Wang J."/>
            <person name="Shi W."/>
            <person name="Du L."/>
            <person name="Sun Y."/>
            <person name="Zhan W."/>
            <person name="Jiang J.F."/>
            <person name="Wang Q."/>
            <person name="Zhang B."/>
            <person name="Ji P."/>
            <person name="Bell-Sakyi L."/>
            <person name="Cui X.M."/>
            <person name="Yuan T.T."/>
            <person name="Jiang B.G."/>
            <person name="Yang W.F."/>
            <person name="Lam T.T."/>
            <person name="Chang Q.C."/>
            <person name="Ding S.J."/>
            <person name="Wang X.J."/>
            <person name="Zhu J.G."/>
            <person name="Ruan X.D."/>
            <person name="Zhao L."/>
            <person name="Wei J.T."/>
            <person name="Ye R.Z."/>
            <person name="Que T.C."/>
            <person name="Du C.H."/>
            <person name="Zhou Y.H."/>
            <person name="Cheng J.X."/>
            <person name="Dai P.F."/>
            <person name="Guo W.B."/>
            <person name="Han X.H."/>
            <person name="Huang E.J."/>
            <person name="Li L.F."/>
            <person name="Wei W."/>
            <person name="Gao Y.C."/>
            <person name="Liu J.Z."/>
            <person name="Shao H.Z."/>
            <person name="Wang X."/>
            <person name="Wang C.C."/>
            <person name="Yang T.C."/>
            <person name="Huo Q.B."/>
            <person name="Li W."/>
            <person name="Chen H.Y."/>
            <person name="Chen S.E."/>
            <person name="Zhou L.G."/>
            <person name="Ni X.B."/>
            <person name="Tian J.H."/>
            <person name="Sheng Y."/>
            <person name="Liu T."/>
            <person name="Pan Y.S."/>
            <person name="Xia L.Y."/>
            <person name="Li J."/>
            <person name="Zhao F."/>
            <person name="Cao W.C."/>
        </authorList>
    </citation>
    <scope>NUCLEOTIDE SEQUENCE</scope>
    <source>
        <strain evidence="2">Rsan-2018</strain>
    </source>
</reference>
<dbReference type="AlphaFoldDB" id="A0A9D4SZL0"/>
<name>A0A9D4SZL0_RHISA</name>
<evidence type="ECO:0000313" key="2">
    <source>
        <dbReference type="EMBL" id="KAH7957589.1"/>
    </source>
</evidence>
<evidence type="ECO:0000256" key="1">
    <source>
        <dbReference type="SAM" id="MobiDB-lite"/>
    </source>
</evidence>
<feature type="compositionally biased region" description="Basic and acidic residues" evidence="1">
    <location>
        <begin position="80"/>
        <end position="89"/>
    </location>
</feature>
<comment type="caution">
    <text evidence="2">The sequence shown here is derived from an EMBL/GenBank/DDBJ whole genome shotgun (WGS) entry which is preliminary data.</text>
</comment>
<organism evidence="2 3">
    <name type="scientific">Rhipicephalus sanguineus</name>
    <name type="common">Brown dog tick</name>
    <name type="synonym">Ixodes sanguineus</name>
    <dbReference type="NCBI Taxonomy" id="34632"/>
    <lineage>
        <taxon>Eukaryota</taxon>
        <taxon>Metazoa</taxon>
        <taxon>Ecdysozoa</taxon>
        <taxon>Arthropoda</taxon>
        <taxon>Chelicerata</taxon>
        <taxon>Arachnida</taxon>
        <taxon>Acari</taxon>
        <taxon>Parasitiformes</taxon>
        <taxon>Ixodida</taxon>
        <taxon>Ixodoidea</taxon>
        <taxon>Ixodidae</taxon>
        <taxon>Rhipicephalinae</taxon>
        <taxon>Rhipicephalus</taxon>
        <taxon>Rhipicephalus</taxon>
    </lineage>
</organism>
<keyword evidence="3" id="KW-1185">Reference proteome</keyword>